<comment type="pathway">
    <text evidence="2">Lipid metabolism; fatty acid biosynthesis.</text>
</comment>
<evidence type="ECO:0000256" key="11">
    <source>
        <dbReference type="ARBA" id="ARBA00023002"/>
    </source>
</evidence>
<evidence type="ECO:0000259" key="18">
    <source>
        <dbReference type="Pfam" id="PF02544"/>
    </source>
</evidence>
<dbReference type="Proteomes" id="UP000683417">
    <property type="component" value="Unassembled WGS sequence"/>
</dbReference>
<evidence type="ECO:0000256" key="9">
    <source>
        <dbReference type="ARBA" id="ARBA00022857"/>
    </source>
</evidence>
<gene>
    <name evidence="19" type="ORF">BGTH12_LOCUS4250</name>
</gene>
<name>A0A9W4D6N0_BLUGR</name>
<dbReference type="GO" id="GO:0042761">
    <property type="term" value="P:very long-chain fatty acid biosynthetic process"/>
    <property type="evidence" value="ECO:0007669"/>
    <property type="project" value="TreeGrafter"/>
</dbReference>
<proteinExistence type="inferred from homology"/>
<evidence type="ECO:0000256" key="14">
    <source>
        <dbReference type="ARBA" id="ARBA00023160"/>
    </source>
</evidence>
<keyword evidence="13 17" id="KW-0472">Membrane</keyword>
<dbReference type="Pfam" id="PF02544">
    <property type="entry name" value="Steroid_dh"/>
    <property type="match status" value="1"/>
</dbReference>
<evidence type="ECO:0000256" key="6">
    <source>
        <dbReference type="ARBA" id="ARBA00022692"/>
    </source>
</evidence>
<evidence type="ECO:0000256" key="2">
    <source>
        <dbReference type="ARBA" id="ARBA00005194"/>
    </source>
</evidence>
<keyword evidence="5" id="KW-0444">Lipid biosynthesis</keyword>
<keyword evidence="6 17" id="KW-0812">Transmembrane</keyword>
<sequence length="327" mass="37504">MISHTISETSVLEIGTTMAASNILKVTNRSPHRPIKNLPPTIEVADDATVLQVKEQLSRLTRLSPDRLGIFDPEKKKILRDRKAFILHQDEIATEREILVKDLGPQLSWTTVFIIEYLGPILLHFLVPFVLRPYIYGNREIPPLSASQYLSCTMIVLHFLKREIETIFVHKFSLSTMPLRNIFKNSAHYWIGSGVVLAYYVYHPASYTQLESETINYVNMVGVALYIFGEISNAHAHLTLSRLRSKGGTERGVPRGYGFEWVTCPNYLFEIIAWIGINLVTKSISTIIFIVIAWAQMHLWAKKKEKALRAEFPDTYKKKRNVIFPIF</sequence>
<accession>A0A9W4D6N0</accession>
<comment type="catalytic activity">
    <reaction evidence="15">
        <text>a very-long-chain 2,3-saturated fatty acyl-CoA + NADP(+) = a very-long-chain (2E)-enoyl-CoA + NADPH + H(+)</text>
        <dbReference type="Rhea" id="RHEA:14473"/>
        <dbReference type="ChEBI" id="CHEBI:15378"/>
        <dbReference type="ChEBI" id="CHEBI:57783"/>
        <dbReference type="ChEBI" id="CHEBI:58349"/>
        <dbReference type="ChEBI" id="CHEBI:83724"/>
        <dbReference type="ChEBI" id="CHEBI:83728"/>
        <dbReference type="EC" id="1.3.1.93"/>
    </reaction>
</comment>
<keyword evidence="14" id="KW-0275">Fatty acid biosynthesis</keyword>
<keyword evidence="11" id="KW-0560">Oxidoreductase</keyword>
<comment type="similarity">
    <text evidence="3">Belongs to the steroid 5-alpha reductase family.</text>
</comment>
<keyword evidence="7" id="KW-0256">Endoplasmic reticulum</keyword>
<dbReference type="EC" id="1.3.1.93" evidence="4"/>
<keyword evidence="8" id="KW-0276">Fatty acid metabolism</keyword>
<comment type="caution">
    <text evidence="19">The sequence shown here is derived from an EMBL/GenBank/DDBJ whole genome shotgun (WGS) entry which is preliminary data.</text>
</comment>
<dbReference type="FunFam" id="1.20.120.1630:FF:000010">
    <property type="entry name" value="Steroid alpha reductase family protein"/>
    <property type="match status" value="1"/>
</dbReference>
<evidence type="ECO:0000256" key="8">
    <source>
        <dbReference type="ARBA" id="ARBA00022832"/>
    </source>
</evidence>
<evidence type="ECO:0000256" key="1">
    <source>
        <dbReference type="ARBA" id="ARBA00004477"/>
    </source>
</evidence>
<keyword evidence="9" id="KW-0521">NADP</keyword>
<comment type="function">
    <text evidence="16">Catalyzes the last of the four reactions of the long-chain fatty acids elongation cycle. This endoplasmic reticulum-bound enzymatic process, allows the addition of 2 carbons to the chain of long- and very long-chain fatty acids/VLCFAs per cycle. This enzyme reduces the trans-2,3-enoyl-CoA fatty acid intermediate to an acyl-CoA that can be further elongated by entering a new cycle of elongation. Thereby, it participates in the production of VLCFAs of different chain lengths that are involved in multiple biological processes as precursors of membrane lipids and lipid mediators.</text>
</comment>
<dbReference type="InterPro" id="IPR039357">
    <property type="entry name" value="SRD5A/TECR"/>
</dbReference>
<evidence type="ECO:0000313" key="20">
    <source>
        <dbReference type="Proteomes" id="UP000683417"/>
    </source>
</evidence>
<protein>
    <recommendedName>
        <fullName evidence="4">very-long-chain enoyl-CoA reductase</fullName>
        <ecNumber evidence="4">1.3.1.93</ecNumber>
    </recommendedName>
</protein>
<evidence type="ECO:0000256" key="7">
    <source>
        <dbReference type="ARBA" id="ARBA00022824"/>
    </source>
</evidence>
<feature type="domain" description="3-oxo-5-alpha-steroid 4-dehydrogenase C-terminal" evidence="18">
    <location>
        <begin position="176"/>
        <end position="326"/>
    </location>
</feature>
<dbReference type="EMBL" id="CAJHIT010000007">
    <property type="protein sequence ID" value="CAD6502892.1"/>
    <property type="molecule type" value="Genomic_DNA"/>
</dbReference>
<dbReference type="GO" id="GO:0005789">
    <property type="term" value="C:endoplasmic reticulum membrane"/>
    <property type="evidence" value="ECO:0007669"/>
    <property type="project" value="UniProtKB-SubCell"/>
</dbReference>
<feature type="transmembrane region" description="Helical" evidence="17">
    <location>
        <begin position="182"/>
        <end position="202"/>
    </location>
</feature>
<evidence type="ECO:0000256" key="16">
    <source>
        <dbReference type="ARBA" id="ARBA00058640"/>
    </source>
</evidence>
<evidence type="ECO:0000256" key="5">
    <source>
        <dbReference type="ARBA" id="ARBA00022516"/>
    </source>
</evidence>
<feature type="transmembrane region" description="Helical" evidence="17">
    <location>
        <begin position="107"/>
        <end position="131"/>
    </location>
</feature>
<dbReference type="AlphaFoldDB" id="A0A9W4D6N0"/>
<evidence type="ECO:0000256" key="12">
    <source>
        <dbReference type="ARBA" id="ARBA00023098"/>
    </source>
</evidence>
<reference evidence="19" key="1">
    <citation type="submission" date="2020-10" db="EMBL/GenBank/DDBJ databases">
        <authorList>
            <person name="Muller C M."/>
        </authorList>
    </citation>
    <scope>NUCLEOTIDE SEQUENCE</scope>
    <source>
        <strain evidence="19">THUN-12</strain>
    </source>
</reference>
<evidence type="ECO:0000256" key="13">
    <source>
        <dbReference type="ARBA" id="ARBA00023136"/>
    </source>
</evidence>
<evidence type="ECO:0000313" key="19">
    <source>
        <dbReference type="EMBL" id="CAD6502892.1"/>
    </source>
</evidence>
<dbReference type="PANTHER" id="PTHR10556:SF28">
    <property type="entry name" value="VERY-LONG-CHAIN ENOYL-COA REDUCTASE"/>
    <property type="match status" value="1"/>
</dbReference>
<dbReference type="PROSITE" id="PS50244">
    <property type="entry name" value="S5A_REDUCTASE"/>
    <property type="match status" value="1"/>
</dbReference>
<evidence type="ECO:0000256" key="17">
    <source>
        <dbReference type="SAM" id="Phobius"/>
    </source>
</evidence>
<evidence type="ECO:0000256" key="4">
    <source>
        <dbReference type="ARBA" id="ARBA00012530"/>
    </source>
</evidence>
<keyword evidence="12" id="KW-0443">Lipid metabolism</keyword>
<dbReference type="InterPro" id="IPR001104">
    <property type="entry name" value="3-oxo-5_a-steroid_4-DH_C"/>
</dbReference>
<dbReference type="GO" id="GO:0102758">
    <property type="term" value="F:very-long-chain enoyl-CoA reductase activity"/>
    <property type="evidence" value="ECO:0007669"/>
    <property type="project" value="UniProtKB-EC"/>
</dbReference>
<comment type="subcellular location">
    <subcellularLocation>
        <location evidence="1">Endoplasmic reticulum membrane</location>
        <topology evidence="1">Multi-pass membrane protein</topology>
    </subcellularLocation>
</comment>
<evidence type="ECO:0000256" key="15">
    <source>
        <dbReference type="ARBA" id="ARBA00051495"/>
    </source>
</evidence>
<evidence type="ECO:0000256" key="3">
    <source>
        <dbReference type="ARBA" id="ARBA00007742"/>
    </source>
</evidence>
<organism evidence="19 20">
    <name type="scientific">Blumeria graminis f. sp. triticale</name>
    <dbReference type="NCBI Taxonomy" id="1689686"/>
    <lineage>
        <taxon>Eukaryota</taxon>
        <taxon>Fungi</taxon>
        <taxon>Dikarya</taxon>
        <taxon>Ascomycota</taxon>
        <taxon>Pezizomycotina</taxon>
        <taxon>Leotiomycetes</taxon>
        <taxon>Erysiphales</taxon>
        <taxon>Erysiphaceae</taxon>
        <taxon>Blumeria</taxon>
    </lineage>
</organism>
<evidence type="ECO:0000256" key="10">
    <source>
        <dbReference type="ARBA" id="ARBA00022989"/>
    </source>
</evidence>
<dbReference type="PANTHER" id="PTHR10556">
    <property type="entry name" value="3-OXO-5-ALPHA-STEROID 4-DEHYDROGENASE"/>
    <property type="match status" value="1"/>
</dbReference>
<keyword evidence="10 17" id="KW-1133">Transmembrane helix</keyword>